<dbReference type="Proteomes" id="UP000320390">
    <property type="component" value="Chromosome"/>
</dbReference>
<accession>A0A518EN18</accession>
<keyword evidence="2" id="KW-1185">Reference proteome</keyword>
<organism evidence="1 2">
    <name type="scientific">Saltatorellus ferox</name>
    <dbReference type="NCBI Taxonomy" id="2528018"/>
    <lineage>
        <taxon>Bacteria</taxon>
        <taxon>Pseudomonadati</taxon>
        <taxon>Planctomycetota</taxon>
        <taxon>Planctomycetia</taxon>
        <taxon>Planctomycetia incertae sedis</taxon>
        <taxon>Saltatorellus</taxon>
    </lineage>
</organism>
<reference evidence="1 2" key="1">
    <citation type="submission" date="2019-02" db="EMBL/GenBank/DDBJ databases">
        <title>Deep-cultivation of Planctomycetes and their phenomic and genomic characterization uncovers novel biology.</title>
        <authorList>
            <person name="Wiegand S."/>
            <person name="Jogler M."/>
            <person name="Boedeker C."/>
            <person name="Pinto D."/>
            <person name="Vollmers J."/>
            <person name="Rivas-Marin E."/>
            <person name="Kohn T."/>
            <person name="Peeters S.H."/>
            <person name="Heuer A."/>
            <person name="Rast P."/>
            <person name="Oberbeckmann S."/>
            <person name="Bunk B."/>
            <person name="Jeske O."/>
            <person name="Meyerdierks A."/>
            <person name="Storesund J.E."/>
            <person name="Kallscheuer N."/>
            <person name="Luecker S."/>
            <person name="Lage O.M."/>
            <person name="Pohl T."/>
            <person name="Merkel B.J."/>
            <person name="Hornburger P."/>
            <person name="Mueller R.-W."/>
            <person name="Bruemmer F."/>
            <person name="Labrenz M."/>
            <person name="Spormann A.M."/>
            <person name="Op den Camp H."/>
            <person name="Overmann J."/>
            <person name="Amann R."/>
            <person name="Jetten M.S.M."/>
            <person name="Mascher T."/>
            <person name="Medema M.H."/>
            <person name="Devos D.P."/>
            <person name="Kaster A.-K."/>
            <person name="Ovreas L."/>
            <person name="Rohde M."/>
            <person name="Galperin M.Y."/>
            <person name="Jogler C."/>
        </authorList>
    </citation>
    <scope>NUCLEOTIDE SEQUENCE [LARGE SCALE GENOMIC DNA]</scope>
    <source>
        <strain evidence="1 2">Poly30</strain>
    </source>
</reference>
<dbReference type="EMBL" id="CP036434">
    <property type="protein sequence ID" value="QDV05479.1"/>
    <property type="molecule type" value="Genomic_DNA"/>
</dbReference>
<gene>
    <name evidence="1" type="ORF">Poly30_09770</name>
</gene>
<sequence length="580" mass="58223">MFTRSLFIAGGTLLLAGSGVAQNRYVFSVNWHGPTVGAIAPSGVAITEGDLLYPTTGTSNPELGPLPTPTIAIDHASVLGLPPICVGHPGGTPCIVEVDAFSRGNDHRFMPNVPIQPGDILFSVDEFARGFAFGAGPFPNLTSEAMAREAATDAFTNLVGLPPGPVSPFPGRNIGVIDGDGLPSASGYAYPGVGAIEPNTPFGGLPDTGDNQDAIDLVEPLSTIVREYFSLDSGFLDPLEGVPNSSSAAANGFVGGDILVAAAGGPALFAPAFALGLDVVGGPDSDDLDALILFENGNGIYDPVTGPYSWAGGATDMVIFSVRRGSAIIGVPDSLLGLPIEEGDLLIPPPPGAATPGIFIAAECLGLATLRAGTGNFGDDLTAADSIMSNVHDCDGDGVEDAVAIAFGMVADLNMNGVPDPCEGCPSVGVPFCFCPTVLAPCGNADAAAGCLNVAGTGALLSGCGSASVSADDLVLTTTGMTPGGFALTFMGSGVIFPANIGNGLLCLAGPLYRFPPYGTGSGTASVGPGLVAYTLANNPPPGQITAGSTWNFQTYYRDIGGPCGAFFNLSSALGVVFTP</sequence>
<protein>
    <submittedName>
        <fullName evidence="1">Uncharacterized protein</fullName>
    </submittedName>
</protein>
<dbReference type="AlphaFoldDB" id="A0A518EN18"/>
<dbReference type="OrthoDB" id="222815at2"/>
<name>A0A518EN18_9BACT</name>
<proteinExistence type="predicted"/>
<evidence type="ECO:0000313" key="1">
    <source>
        <dbReference type="EMBL" id="QDV05479.1"/>
    </source>
</evidence>
<evidence type="ECO:0000313" key="2">
    <source>
        <dbReference type="Proteomes" id="UP000320390"/>
    </source>
</evidence>
<dbReference type="RefSeq" id="WP_145194882.1">
    <property type="nucleotide sequence ID" value="NZ_CP036434.1"/>
</dbReference>